<dbReference type="AlphaFoldDB" id="A0A212L3C4"/>
<evidence type="ECO:0000313" key="1">
    <source>
        <dbReference type="EMBL" id="SCM71859.1"/>
    </source>
</evidence>
<gene>
    <name evidence="1" type="ORF">KL86DES1_20245</name>
</gene>
<accession>A0A212L3C4</accession>
<sequence>MGLTQAVNLIISLENEIHFINVRPLAGRSAP</sequence>
<protein>
    <submittedName>
        <fullName evidence="1">Uncharacterized protein</fullName>
    </submittedName>
</protein>
<reference evidence="1" key="1">
    <citation type="submission" date="2016-08" db="EMBL/GenBank/DDBJ databases">
        <authorList>
            <person name="Seilhamer J.J."/>
        </authorList>
    </citation>
    <scope>NUCLEOTIDE SEQUENCE</scope>
    <source>
        <strain evidence="1">86-1</strain>
    </source>
</reference>
<proteinExistence type="predicted"/>
<organism evidence="1">
    <name type="scientific">uncultured Desulfovibrio sp</name>
    <dbReference type="NCBI Taxonomy" id="167968"/>
    <lineage>
        <taxon>Bacteria</taxon>
        <taxon>Pseudomonadati</taxon>
        <taxon>Thermodesulfobacteriota</taxon>
        <taxon>Desulfovibrionia</taxon>
        <taxon>Desulfovibrionales</taxon>
        <taxon>Desulfovibrionaceae</taxon>
        <taxon>Desulfovibrio</taxon>
        <taxon>environmental samples</taxon>
    </lineage>
</organism>
<dbReference type="EMBL" id="FMJC01000002">
    <property type="protein sequence ID" value="SCM71859.1"/>
    <property type="molecule type" value="Genomic_DNA"/>
</dbReference>
<name>A0A212L3C4_9BACT</name>